<feature type="coiled-coil region" evidence="1">
    <location>
        <begin position="331"/>
        <end position="360"/>
    </location>
</feature>
<organism evidence="2 3">
    <name type="scientific">Ascoidea rubescens DSM 1968</name>
    <dbReference type="NCBI Taxonomy" id="1344418"/>
    <lineage>
        <taxon>Eukaryota</taxon>
        <taxon>Fungi</taxon>
        <taxon>Dikarya</taxon>
        <taxon>Ascomycota</taxon>
        <taxon>Saccharomycotina</taxon>
        <taxon>Saccharomycetes</taxon>
        <taxon>Ascoideaceae</taxon>
        <taxon>Ascoidea</taxon>
    </lineage>
</organism>
<dbReference type="RefSeq" id="XP_020047405.1">
    <property type="nucleotide sequence ID" value="XM_020194506.1"/>
</dbReference>
<protein>
    <submittedName>
        <fullName evidence="2">Uncharacterized protein</fullName>
    </submittedName>
</protein>
<dbReference type="GeneID" id="30968142"/>
<keyword evidence="3" id="KW-1185">Reference proteome</keyword>
<dbReference type="STRING" id="1344418.A0A1D2VHG6"/>
<evidence type="ECO:0000313" key="3">
    <source>
        <dbReference type="Proteomes" id="UP000095038"/>
    </source>
</evidence>
<keyword evidence="1" id="KW-0175">Coiled coil</keyword>
<feature type="coiled-coil region" evidence="1">
    <location>
        <begin position="66"/>
        <end position="95"/>
    </location>
</feature>
<gene>
    <name evidence="2" type="ORF">ASCRUDRAFT_8056</name>
</gene>
<name>A0A1D2VHG6_9ASCO</name>
<dbReference type="AlphaFoldDB" id="A0A1D2VHG6"/>
<evidence type="ECO:0000313" key="2">
    <source>
        <dbReference type="EMBL" id="ODV61098.1"/>
    </source>
</evidence>
<accession>A0A1D2VHG6</accession>
<reference evidence="3" key="1">
    <citation type="submission" date="2016-05" db="EMBL/GenBank/DDBJ databases">
        <title>Comparative genomics of biotechnologically important yeasts.</title>
        <authorList>
            <consortium name="DOE Joint Genome Institute"/>
            <person name="Riley R."/>
            <person name="Haridas S."/>
            <person name="Wolfe K.H."/>
            <person name="Lopes M.R."/>
            <person name="Hittinger C.T."/>
            <person name="Goker M."/>
            <person name="Salamov A."/>
            <person name="Wisecaver J."/>
            <person name="Long T.M."/>
            <person name="Aerts A.L."/>
            <person name="Barry K."/>
            <person name="Choi C."/>
            <person name="Clum A."/>
            <person name="Coughlan A.Y."/>
            <person name="Deshpande S."/>
            <person name="Douglass A.P."/>
            <person name="Hanson S.J."/>
            <person name="Klenk H.-P."/>
            <person name="Labutti K."/>
            <person name="Lapidus A."/>
            <person name="Lindquist E."/>
            <person name="Lipzen A."/>
            <person name="Meier-Kolthoff J.P."/>
            <person name="Ohm R.A."/>
            <person name="Otillar R.P."/>
            <person name="Pangilinan J."/>
            <person name="Peng Y."/>
            <person name="Rokas A."/>
            <person name="Rosa C.A."/>
            <person name="Scheuner C."/>
            <person name="Sibirny A.A."/>
            <person name="Slot J.C."/>
            <person name="Stielow J.B."/>
            <person name="Sun H."/>
            <person name="Kurtzman C.P."/>
            <person name="Blackwell M."/>
            <person name="Grigoriev I.V."/>
            <person name="Jeffries T.W."/>
        </authorList>
    </citation>
    <scope>NUCLEOTIDE SEQUENCE [LARGE SCALE GENOMIC DNA]</scope>
    <source>
        <strain evidence="3">DSM 1968</strain>
    </source>
</reference>
<dbReference type="Proteomes" id="UP000095038">
    <property type="component" value="Unassembled WGS sequence"/>
</dbReference>
<dbReference type="InParanoid" id="A0A1D2VHG6"/>
<dbReference type="EMBL" id="KV454480">
    <property type="protein sequence ID" value="ODV61098.1"/>
    <property type="molecule type" value="Genomic_DNA"/>
</dbReference>
<proteinExistence type="predicted"/>
<sequence length="525" mass="61511">MPPSQSKRRKYRTANNISQHSLQQLQNQFIPNSAQNTNNNFLQTLSLQGQQSFLQQQQQLQLQQQHQQQLQQSLQLQLQLQQQQQQQQVQQVQKNENIFDEADIMSFRTIALQRFTLNQELMDSIINRKLHIFNNITPPSSFPEFNYAITDNHLNNSINKKFTKKNSSINQNNQKIKSINDLKLTDIWFGDIQLIKSTLDSDLLEINTLKNDIQKINQKFNKNNINIIKNIFNDNFTKNDNHTKNDNDNDNENLKDLNTLRTLFVKFDDSKFNSILSKNQKIKKKKNQKYVNKLDNFNGNLVKKDLLSILKPINYTQAPDNYWNLLEIKRKKLIEQELQKKKELERQLQLKKEKEFYEKKQQDTLQFQQFQHLQLQNQQSLAANAATINNNNNNNSNINININNHEIENDKSQIFDDNPNALNANLLLKPKQFDQNLPSNGSIQISDLSTATKLMGNPDNDHDSVILPVDDDPLNLAVINDDINMNNLTMDMNINNLNMNMNLNFDDNMNTDNFELIFLTIQWNE</sequence>
<evidence type="ECO:0000256" key="1">
    <source>
        <dbReference type="SAM" id="Coils"/>
    </source>
</evidence>
<dbReference type="OrthoDB" id="4093693at2759"/>